<reference evidence="2" key="1">
    <citation type="journal article" date="2022" name="Virus Res.">
        <title>Genome analysis of Psilogramma increta granulovirus and its intrapopulation diversity.</title>
        <authorList>
            <person name="Zhang H."/>
            <person name="Li L."/>
            <person name="Chen B."/>
            <person name="Zuo Y."/>
            <person name="Wu W."/>
            <person name="Yuan M."/>
            <person name="Yang K."/>
        </authorList>
    </citation>
    <scope>NUCLEOTIDE SEQUENCE</scope>
    <source>
        <strain evidence="2">GZ</strain>
    </source>
</reference>
<keyword evidence="1" id="KW-0175">Coiled coil</keyword>
<protein>
    <submittedName>
        <fullName evidence="2">Uncharacterized protein</fullName>
    </submittedName>
</protein>
<sequence>MMIKRSVANWMVEKQRCTEKEKRLRNLLVINSGLKIEGGRWLDRRFDLENLDTEVLLVKVLKTLTDDRNKLMSLNETEINAEDTNQFGYGKNVSSELKRLFMKKPKFTNTDSVREFILQMARTIIACNPNASVLSPDFTLLATNYGLSQDTANLQTQIYELKTENERITTDNTRLKQDNDSLTSGYQSLQVAYQDLLDNSEGGNNCDKLTQNISVLRDELQTVQNERDNVKQQLNTLLNKHEMDMEKLKRDLQIANTKSLQRLEEETNKQKEKIRKDLNDEREKLITQYDLKLSVLKNNNEVEKLRKTFRVREEKLMNNVDKLRLERNELDEKLKNVEMQNTAAIARLLHENAVINNELTQSKIQINEQSLVNNEYNNEELENLRKSLNESNNKVLILNDELNKLKTNMVNNSEETTTTTNYIYKVLIEIATTLGVYNSSNDENITTIGQLVLNEISTLAKIFEFVRVSRMSYTQPSLSTSNVDMLSVWVRRLNTLMKEHEETEKVFEEQLAECENNLQKNKQTFLVDMQRLQDDLRTNFQYELQHITENNKLYPGVLNILTIINSLPTQTPYTVTSNNVINETDINNAVQNLNYLLNYSHFLENLINMLRKYIDNDDDLYTIMAYNARKQIKFIDDIEQLFIVHSNLDWDYEFNLNTNTDNIIDTNNDAVIALNKTVEVETTTTTNTPNNTTTNNTTTVSTYTTSNPIISQTVSNKKRRIPLITLSSTPSITRGGDIVKTTSRIQKLPITESFSTSINKIAKRISQQYVPKEASTSEHERIDKMEQFDIDKYVNVKKRKNEYDQLREKTSKTNATNVIIEGFEIGAQSVDEDEEIQPSDLEFVDDEDVELTRDVVESRKKHKPVTNKVSRRFLRQIKKLRKSRDIANTRHRIKGKKKHDRQIIYTSTDEEEIEENEQSIVNTAI</sequence>
<keyword evidence="3" id="KW-1185">Reference proteome</keyword>
<proteinExistence type="predicted"/>
<evidence type="ECO:0000313" key="3">
    <source>
        <dbReference type="Proteomes" id="UP001265762"/>
    </source>
</evidence>
<accession>A0A977TNV1</accession>
<feature type="coiled-coil region" evidence="1">
    <location>
        <begin position="206"/>
        <end position="288"/>
    </location>
</feature>
<dbReference type="Proteomes" id="UP001265762">
    <property type="component" value="Segment"/>
</dbReference>
<name>A0A977TNV1_9BBAC</name>
<feature type="coiled-coil region" evidence="1">
    <location>
        <begin position="313"/>
        <end position="347"/>
    </location>
</feature>
<evidence type="ECO:0000313" key="2">
    <source>
        <dbReference type="EMBL" id="UXX41848.1"/>
    </source>
</evidence>
<evidence type="ECO:0000256" key="1">
    <source>
        <dbReference type="SAM" id="Coils"/>
    </source>
</evidence>
<dbReference type="EMBL" id="ON803509">
    <property type="protein sequence ID" value="UXX41848.1"/>
    <property type="molecule type" value="Genomic_DNA"/>
</dbReference>
<feature type="coiled-coil region" evidence="1">
    <location>
        <begin position="371"/>
        <end position="408"/>
    </location>
</feature>
<feature type="coiled-coil region" evidence="1">
    <location>
        <begin position="490"/>
        <end position="524"/>
    </location>
</feature>
<organism evidence="2 3">
    <name type="scientific">Psilogramma increta granulovirus</name>
    <dbReference type="NCBI Taxonomy" id="2953508"/>
    <lineage>
        <taxon>Viruses</taxon>
        <taxon>Viruses incertae sedis</taxon>
        <taxon>Naldaviricetes</taxon>
        <taxon>Lefavirales</taxon>
        <taxon>Baculoviridae</taxon>
        <taxon>Betabaculovirus</taxon>
        <taxon>Betabaculovirus psincretae</taxon>
    </lineage>
</organism>